<dbReference type="FunFam" id="3.60.20.10:FF:000006">
    <property type="entry name" value="Glutamine--fructose-6-phosphate aminotransferase [isomerizing]"/>
    <property type="match status" value="1"/>
</dbReference>
<dbReference type="InterPro" id="IPR035466">
    <property type="entry name" value="GlmS/AgaS_SIS"/>
</dbReference>
<protein>
    <recommendedName>
        <fullName evidence="4">Glutamine--fructose-6-phosphate aminotransferase [isomerizing]</fullName>
        <ecNumber evidence="3">2.6.1.16</ecNumber>
    </recommendedName>
</protein>
<dbReference type="HAMAP" id="MF_00164">
    <property type="entry name" value="GlmS"/>
    <property type="match status" value="1"/>
</dbReference>
<dbReference type="InterPro" id="IPR029055">
    <property type="entry name" value="Ntn_hydrolases_N"/>
</dbReference>
<evidence type="ECO:0000259" key="10">
    <source>
        <dbReference type="PROSITE" id="PS51278"/>
    </source>
</evidence>
<organism evidence="12">
    <name type="scientific">marine metagenome</name>
    <dbReference type="NCBI Taxonomy" id="408172"/>
    <lineage>
        <taxon>unclassified sequences</taxon>
        <taxon>metagenomes</taxon>
        <taxon>ecological metagenomes</taxon>
    </lineage>
</organism>
<accession>A0A381NWY4</accession>
<evidence type="ECO:0000313" key="12">
    <source>
        <dbReference type="EMBL" id="SUZ59132.1"/>
    </source>
</evidence>
<dbReference type="SUPFAM" id="SSF56235">
    <property type="entry name" value="N-terminal nucleophile aminohydrolases (Ntn hydrolases)"/>
    <property type="match status" value="1"/>
</dbReference>
<keyword evidence="9" id="KW-0315">Glutamine amidotransferase</keyword>
<evidence type="ECO:0000256" key="9">
    <source>
        <dbReference type="ARBA" id="ARBA00022962"/>
    </source>
</evidence>
<dbReference type="AlphaFoldDB" id="A0A381NWY4"/>
<dbReference type="CDD" id="cd05009">
    <property type="entry name" value="SIS_GlmS_GlmD_2"/>
    <property type="match status" value="1"/>
</dbReference>
<dbReference type="FunFam" id="3.40.50.10490:FF:000002">
    <property type="entry name" value="Glutamine--fructose-6-phosphate aminotransferase [isomerizing]"/>
    <property type="match status" value="1"/>
</dbReference>
<dbReference type="GO" id="GO:0006047">
    <property type="term" value="P:UDP-N-acetylglucosamine metabolic process"/>
    <property type="evidence" value="ECO:0007669"/>
    <property type="project" value="TreeGrafter"/>
</dbReference>
<dbReference type="InterPro" id="IPR046348">
    <property type="entry name" value="SIS_dom_sf"/>
</dbReference>
<keyword evidence="6" id="KW-0032">Aminotransferase</keyword>
<keyword evidence="8" id="KW-0677">Repeat</keyword>
<dbReference type="PANTHER" id="PTHR10937">
    <property type="entry name" value="GLUCOSAMINE--FRUCTOSE-6-PHOSPHATE AMINOTRANSFERASE, ISOMERIZING"/>
    <property type="match status" value="1"/>
</dbReference>
<dbReference type="EMBL" id="UINC01000665">
    <property type="protein sequence ID" value="SUZ59132.1"/>
    <property type="molecule type" value="Genomic_DNA"/>
</dbReference>
<dbReference type="GO" id="GO:0004360">
    <property type="term" value="F:glutamine-fructose-6-phosphate transaminase (isomerizing) activity"/>
    <property type="evidence" value="ECO:0007669"/>
    <property type="project" value="UniProtKB-EC"/>
</dbReference>
<dbReference type="GO" id="GO:0006487">
    <property type="term" value="P:protein N-linked glycosylation"/>
    <property type="evidence" value="ECO:0007669"/>
    <property type="project" value="TreeGrafter"/>
</dbReference>
<evidence type="ECO:0000256" key="3">
    <source>
        <dbReference type="ARBA" id="ARBA00012916"/>
    </source>
</evidence>
<feature type="domain" description="SIS" evidence="11">
    <location>
        <begin position="287"/>
        <end position="426"/>
    </location>
</feature>
<comment type="catalytic activity">
    <reaction evidence="1">
        <text>D-fructose 6-phosphate + L-glutamine = D-glucosamine 6-phosphate + L-glutamate</text>
        <dbReference type="Rhea" id="RHEA:13237"/>
        <dbReference type="ChEBI" id="CHEBI:29985"/>
        <dbReference type="ChEBI" id="CHEBI:58359"/>
        <dbReference type="ChEBI" id="CHEBI:58725"/>
        <dbReference type="ChEBI" id="CHEBI:61527"/>
        <dbReference type="EC" id="2.6.1.16"/>
    </reaction>
</comment>
<keyword evidence="5" id="KW-0963">Cytoplasm</keyword>
<dbReference type="GO" id="GO:0006002">
    <property type="term" value="P:fructose 6-phosphate metabolic process"/>
    <property type="evidence" value="ECO:0007669"/>
    <property type="project" value="TreeGrafter"/>
</dbReference>
<dbReference type="EC" id="2.6.1.16" evidence="3"/>
<gene>
    <name evidence="12" type="ORF">METZ01_LOCUS11986</name>
</gene>
<dbReference type="PANTHER" id="PTHR10937:SF0">
    <property type="entry name" value="GLUTAMINE--FRUCTOSE-6-PHOSPHATE TRANSAMINASE (ISOMERIZING)"/>
    <property type="match status" value="1"/>
</dbReference>
<dbReference type="InterPro" id="IPR017932">
    <property type="entry name" value="GATase_2_dom"/>
</dbReference>
<evidence type="ECO:0000259" key="11">
    <source>
        <dbReference type="PROSITE" id="PS51464"/>
    </source>
</evidence>
<evidence type="ECO:0000256" key="1">
    <source>
        <dbReference type="ARBA" id="ARBA00001031"/>
    </source>
</evidence>
<reference evidence="12" key="1">
    <citation type="submission" date="2018-05" db="EMBL/GenBank/DDBJ databases">
        <authorList>
            <person name="Lanie J.A."/>
            <person name="Ng W.-L."/>
            <person name="Kazmierczak K.M."/>
            <person name="Andrzejewski T.M."/>
            <person name="Davidsen T.M."/>
            <person name="Wayne K.J."/>
            <person name="Tettelin H."/>
            <person name="Glass J.I."/>
            <person name="Rusch D."/>
            <person name="Podicherti R."/>
            <person name="Tsui H.-C.T."/>
            <person name="Winkler M.E."/>
        </authorList>
    </citation>
    <scope>NUCLEOTIDE SEQUENCE</scope>
</reference>
<dbReference type="Pfam" id="PF01380">
    <property type="entry name" value="SIS"/>
    <property type="match status" value="2"/>
</dbReference>
<dbReference type="CDD" id="cd00714">
    <property type="entry name" value="GFAT"/>
    <property type="match status" value="1"/>
</dbReference>
<dbReference type="PROSITE" id="PS51464">
    <property type="entry name" value="SIS"/>
    <property type="match status" value="2"/>
</dbReference>
<dbReference type="GO" id="GO:0046349">
    <property type="term" value="P:amino sugar biosynthetic process"/>
    <property type="evidence" value="ECO:0007669"/>
    <property type="project" value="UniProtKB-ARBA"/>
</dbReference>
<evidence type="ECO:0000256" key="8">
    <source>
        <dbReference type="ARBA" id="ARBA00022737"/>
    </source>
</evidence>
<dbReference type="SUPFAM" id="SSF53697">
    <property type="entry name" value="SIS domain"/>
    <property type="match status" value="1"/>
</dbReference>
<dbReference type="GO" id="GO:0097367">
    <property type="term" value="F:carbohydrate derivative binding"/>
    <property type="evidence" value="ECO:0007669"/>
    <property type="project" value="InterPro"/>
</dbReference>
<dbReference type="Gene3D" id="3.40.50.10490">
    <property type="entry name" value="Glucose-6-phosphate isomerase like protein, domain 1"/>
    <property type="match status" value="2"/>
</dbReference>
<name>A0A381NWY4_9ZZZZ</name>
<dbReference type="PROSITE" id="PS51278">
    <property type="entry name" value="GATASE_TYPE_2"/>
    <property type="match status" value="1"/>
</dbReference>
<dbReference type="InterPro" id="IPR005855">
    <property type="entry name" value="GFAT"/>
</dbReference>
<dbReference type="NCBIfam" id="NF001484">
    <property type="entry name" value="PRK00331.1"/>
    <property type="match status" value="1"/>
</dbReference>
<dbReference type="Pfam" id="PF13522">
    <property type="entry name" value="GATase_6"/>
    <property type="match status" value="1"/>
</dbReference>
<dbReference type="Gene3D" id="3.60.20.10">
    <property type="entry name" value="Glutamine Phosphoribosylpyrophosphate, subunit 1, domain 1"/>
    <property type="match status" value="1"/>
</dbReference>
<evidence type="ECO:0000256" key="5">
    <source>
        <dbReference type="ARBA" id="ARBA00022490"/>
    </source>
</evidence>
<evidence type="ECO:0000256" key="4">
    <source>
        <dbReference type="ARBA" id="ARBA00016090"/>
    </source>
</evidence>
<feature type="domain" description="SIS" evidence="11">
    <location>
        <begin position="459"/>
        <end position="600"/>
    </location>
</feature>
<dbReference type="InterPro" id="IPR047084">
    <property type="entry name" value="GFAT_N"/>
</dbReference>
<dbReference type="CDD" id="cd05008">
    <property type="entry name" value="SIS_GlmS_GlmD_1"/>
    <property type="match status" value="1"/>
</dbReference>
<dbReference type="NCBIfam" id="TIGR01135">
    <property type="entry name" value="glmS"/>
    <property type="match status" value="1"/>
</dbReference>
<dbReference type="InterPro" id="IPR001347">
    <property type="entry name" value="SIS_dom"/>
</dbReference>
<evidence type="ECO:0000256" key="7">
    <source>
        <dbReference type="ARBA" id="ARBA00022679"/>
    </source>
</evidence>
<dbReference type="InterPro" id="IPR035490">
    <property type="entry name" value="GlmS/FrlB_SIS"/>
</dbReference>
<dbReference type="FunFam" id="3.40.50.10490:FF:000001">
    <property type="entry name" value="Glutamine--fructose-6-phosphate aminotransferase [isomerizing]"/>
    <property type="match status" value="1"/>
</dbReference>
<feature type="domain" description="Glutamine amidotransferase type-2" evidence="10">
    <location>
        <begin position="2"/>
        <end position="220"/>
    </location>
</feature>
<comment type="subcellular location">
    <subcellularLocation>
        <location evidence="2">Cytoplasm</location>
    </subcellularLocation>
</comment>
<proteinExistence type="inferred from homology"/>
<dbReference type="GO" id="GO:0005829">
    <property type="term" value="C:cytosol"/>
    <property type="evidence" value="ECO:0007669"/>
    <property type="project" value="TreeGrafter"/>
</dbReference>
<sequence length="610" mass="68948">MCGIIAYKGKKYDASDILFEGLHLLEYRGYDSAGIAVIDNNQIKTFKKKGRVKKAERFFNKSKISSKIGIGHTRWATHGEPNDINSHPIESFNKKFAIVHNGIIENYKDLKKILIEKGYKFYTQTDTEILINFIELCIKDSNNIEEGLSYALSKVQGAFAIVLISKNNPELMFAARKGSPLAFGKKGNEFFVASDAFPIIKYTNKIIYLDNDHILKIDSEDFEILNYNLKKINKTFETVNFKLQKIEIGKYENFMLKEIMEQPFSLKQSMLGRIKNNNIILGGINKYNKKLLNCKRIIIIGCGTSWHAGLVIEYFFEKYLKIPVEVEYASEFRYKNPIIYKNDVVFIISQSGETADSLEATKIAKEKGATVLGIVNAVGSSIARETHEGSYLHAGPEIGVASTKAFTSQLLVLFMIGLKAGYSKGNISKKKFHELINEIQNLPKKIKTIFKDLKKIEKIAYHIYEKNNCLFMGRGINFPVALEGALKLKEISYVHAEGYPAAELKHGPIALIDEKMPAIVICTKSTEYKKMINNIQEIKSRKAIAIGIIDEKNIEVKNILDHHIVVPTTKADFSPIINIVPLQLLSYYIAKLRGCDVDKPRNLAKSVTVE</sequence>
<evidence type="ECO:0000256" key="2">
    <source>
        <dbReference type="ARBA" id="ARBA00004496"/>
    </source>
</evidence>
<keyword evidence="7" id="KW-0808">Transferase</keyword>
<evidence type="ECO:0000256" key="6">
    <source>
        <dbReference type="ARBA" id="ARBA00022576"/>
    </source>
</evidence>